<accession>A0A9W8GFU4</accession>
<evidence type="ECO:0000313" key="1">
    <source>
        <dbReference type="EMBL" id="KAJ2684695.1"/>
    </source>
</evidence>
<dbReference type="AlphaFoldDB" id="A0A9W8GFU4"/>
<dbReference type="EMBL" id="JANBTX010000194">
    <property type="protein sequence ID" value="KAJ2684695.1"/>
    <property type="molecule type" value="Genomic_DNA"/>
</dbReference>
<gene>
    <name evidence="1" type="ORF">IWW39_004762</name>
</gene>
<name>A0A9W8GFU4_9FUNG</name>
<organism evidence="1 2">
    <name type="scientific">Coemansia spiralis</name>
    <dbReference type="NCBI Taxonomy" id="417178"/>
    <lineage>
        <taxon>Eukaryota</taxon>
        <taxon>Fungi</taxon>
        <taxon>Fungi incertae sedis</taxon>
        <taxon>Zoopagomycota</taxon>
        <taxon>Kickxellomycotina</taxon>
        <taxon>Kickxellomycetes</taxon>
        <taxon>Kickxellales</taxon>
        <taxon>Kickxellaceae</taxon>
        <taxon>Coemansia</taxon>
    </lineage>
</organism>
<dbReference type="Proteomes" id="UP001151516">
    <property type="component" value="Unassembled WGS sequence"/>
</dbReference>
<reference evidence="1" key="1">
    <citation type="submission" date="2022-07" db="EMBL/GenBank/DDBJ databases">
        <title>Phylogenomic reconstructions and comparative analyses of Kickxellomycotina fungi.</title>
        <authorList>
            <person name="Reynolds N.K."/>
            <person name="Stajich J.E."/>
            <person name="Barry K."/>
            <person name="Grigoriev I.V."/>
            <person name="Crous P."/>
            <person name="Smith M.E."/>
        </authorList>
    </citation>
    <scope>NUCLEOTIDE SEQUENCE</scope>
    <source>
        <strain evidence="1">CBS 109367</strain>
    </source>
</reference>
<dbReference type="OrthoDB" id="205403at2759"/>
<keyword evidence="2" id="KW-1185">Reference proteome</keyword>
<dbReference type="PANTHER" id="PTHR42107:SF1">
    <property type="entry name" value="WHIM1 DOMAIN-CONTAINING PROTEIN"/>
    <property type="match status" value="1"/>
</dbReference>
<sequence length="287" mass="32265">MSPSANSATELANVSYSPANFASIFAVLTTFASVIPSSISEPEELNCIVTSTESTDQLKDLSLNLLASALNRKPKSRLPEDQWSRHCAVLATAYVYLLKGLEVPEEAADSLEGFVQQTPAVRVDFLYWLCEIALMDNSSIKHLVDTEAEKGRRATASNETASTDDCLCRLQPFAEISKQRYWLFGSKTRQFYLESVSQKGKGRFELLAQTVDEFNSVAAELRSQRYHAPKELADRLASEVVPYLEAQVKKRVRVEKALQRHAIANAHVHIYETRTRKRQRVNYCTDP</sequence>
<comment type="caution">
    <text evidence="1">The sequence shown here is derived from an EMBL/GenBank/DDBJ whole genome shotgun (WGS) entry which is preliminary data.</text>
</comment>
<evidence type="ECO:0000313" key="2">
    <source>
        <dbReference type="Proteomes" id="UP001151516"/>
    </source>
</evidence>
<proteinExistence type="predicted"/>
<protein>
    <submittedName>
        <fullName evidence="1">Uncharacterized protein</fullName>
    </submittedName>
</protein>
<dbReference type="PANTHER" id="PTHR42107">
    <property type="entry name" value="YALI0D24453P"/>
    <property type="match status" value="1"/>
</dbReference>